<dbReference type="InterPro" id="IPR050447">
    <property type="entry name" value="Erg6_SMT_methyltransf"/>
</dbReference>
<dbReference type="Proteomes" id="UP000186657">
    <property type="component" value="Unassembled WGS sequence"/>
</dbReference>
<dbReference type="RefSeq" id="WP_075902389.1">
    <property type="nucleotide sequence ID" value="NZ_MKZS01000001.1"/>
</dbReference>
<dbReference type="Pfam" id="PF08241">
    <property type="entry name" value="Methyltransf_11"/>
    <property type="match status" value="1"/>
</dbReference>
<proteinExistence type="predicted"/>
<dbReference type="Gene3D" id="3.40.50.150">
    <property type="entry name" value="Vaccinia Virus protein VP39"/>
    <property type="match status" value="1"/>
</dbReference>
<dbReference type="EMBL" id="MKZS01000001">
    <property type="protein sequence ID" value="OLT61346.1"/>
    <property type="molecule type" value="Genomic_DNA"/>
</dbReference>
<evidence type="ECO:0000259" key="2">
    <source>
        <dbReference type="Pfam" id="PF08241"/>
    </source>
</evidence>
<protein>
    <recommendedName>
        <fullName evidence="2">Methyltransferase type 11 domain-containing protein</fullName>
    </recommendedName>
</protein>
<name>A0A1U7N5Z0_9CYAN</name>
<keyword evidence="1" id="KW-0808">Transferase</keyword>
<dbReference type="AlphaFoldDB" id="A0A1U7N5Z0"/>
<dbReference type="PANTHER" id="PTHR44068:SF11">
    <property type="entry name" value="GERANYL DIPHOSPHATE 2-C-METHYLTRANSFERASE"/>
    <property type="match status" value="1"/>
</dbReference>
<dbReference type="InterPro" id="IPR013216">
    <property type="entry name" value="Methyltransf_11"/>
</dbReference>
<evidence type="ECO:0000313" key="4">
    <source>
        <dbReference type="Proteomes" id="UP000186657"/>
    </source>
</evidence>
<accession>A0A1U7N5Z0</accession>
<dbReference type="GO" id="GO:0008757">
    <property type="term" value="F:S-adenosylmethionine-dependent methyltransferase activity"/>
    <property type="evidence" value="ECO:0007669"/>
    <property type="project" value="InterPro"/>
</dbReference>
<dbReference type="PANTHER" id="PTHR44068">
    <property type="entry name" value="ZGC:194242"/>
    <property type="match status" value="1"/>
</dbReference>
<feature type="domain" description="Methyltransferase type 11" evidence="2">
    <location>
        <begin position="72"/>
        <end position="169"/>
    </location>
</feature>
<dbReference type="InterPro" id="IPR029063">
    <property type="entry name" value="SAM-dependent_MTases_sf"/>
</dbReference>
<dbReference type="CDD" id="cd02440">
    <property type="entry name" value="AdoMet_MTases"/>
    <property type="match status" value="1"/>
</dbReference>
<gene>
    <name evidence="3" type="ORF">BJP37_22365</name>
</gene>
<organism evidence="3 4">
    <name type="scientific">Moorena bouillonii PNG</name>
    <dbReference type="NCBI Taxonomy" id="568701"/>
    <lineage>
        <taxon>Bacteria</taxon>
        <taxon>Bacillati</taxon>
        <taxon>Cyanobacteriota</taxon>
        <taxon>Cyanophyceae</taxon>
        <taxon>Coleofasciculales</taxon>
        <taxon>Coleofasciculaceae</taxon>
        <taxon>Moorena</taxon>
    </lineage>
</organism>
<keyword evidence="4" id="KW-1185">Reference proteome</keyword>
<evidence type="ECO:0000313" key="3">
    <source>
        <dbReference type="EMBL" id="OLT61346.1"/>
    </source>
</evidence>
<evidence type="ECO:0000256" key="1">
    <source>
        <dbReference type="ARBA" id="ARBA00022679"/>
    </source>
</evidence>
<sequence length="267" mass="30237">MKQTFTEAEVEVYYDTVESQYQIPWNPDGSKHWGYFEDLNAPNNEQVLMAACDRLNQYMLSQSNIDAKGRTLDVGCGNGNTAIYIAQETNCAVVGLDISNTHIQTAEIKAQDFPSLRLEFKQGSATNLPFEDESFSHVWSQGTLLHISERETALQEIYRVLKPGGIFVFGDLVVNVSEISEDTSKYVYQRLHVTDLFSPQIYETALIQIGFEIFQAQDLSWHMKKTYDIQAKRVNDSDPERCLAYQKTGEAVVAGEIGWCLYGCKKV</sequence>
<reference evidence="3 4" key="1">
    <citation type="submission" date="2016-10" db="EMBL/GenBank/DDBJ databases">
        <title>Comparative genomics uncovers the prolific and rare metabolic potential of the cyanobacterial genus Moorea.</title>
        <authorList>
            <person name="Leao T."/>
            <person name="Castelao G."/>
            <person name="Korobeynikov A."/>
            <person name="Monroe E.A."/>
            <person name="Podell S."/>
            <person name="Glukhov E."/>
            <person name="Allen E."/>
            <person name="Gerwick W.H."/>
            <person name="Gerwick L."/>
        </authorList>
    </citation>
    <scope>NUCLEOTIDE SEQUENCE [LARGE SCALE GENOMIC DNA]</scope>
    <source>
        <strain evidence="3 4">PNG5-198</strain>
    </source>
</reference>
<dbReference type="SUPFAM" id="SSF53335">
    <property type="entry name" value="S-adenosyl-L-methionine-dependent methyltransferases"/>
    <property type="match status" value="1"/>
</dbReference>
<comment type="caution">
    <text evidence="3">The sequence shown here is derived from an EMBL/GenBank/DDBJ whole genome shotgun (WGS) entry which is preliminary data.</text>
</comment>